<dbReference type="STRING" id="1442371.A0A0D2K6G3"/>
<reference evidence="4 5" key="1">
    <citation type="submission" date="2015-01" db="EMBL/GenBank/DDBJ databases">
        <title>The Genome Sequence of Fonsecaea multimorphosa CBS 102226.</title>
        <authorList>
            <consortium name="The Broad Institute Genomics Platform"/>
            <person name="Cuomo C."/>
            <person name="de Hoog S."/>
            <person name="Gorbushina A."/>
            <person name="Stielow B."/>
            <person name="Teixiera M."/>
            <person name="Abouelleil A."/>
            <person name="Chapman S.B."/>
            <person name="Priest M."/>
            <person name="Young S.K."/>
            <person name="Wortman J."/>
            <person name="Nusbaum C."/>
            <person name="Birren B."/>
        </authorList>
    </citation>
    <scope>NUCLEOTIDE SEQUENCE [LARGE SCALE GENOMIC DNA]</scope>
    <source>
        <strain evidence="4 5">CBS 102226</strain>
    </source>
</reference>
<dbReference type="InterPro" id="IPR029044">
    <property type="entry name" value="Nucleotide-diphossugar_trans"/>
</dbReference>
<comment type="similarity">
    <text evidence="1">Belongs to the glycosyltransferase 34 family.</text>
</comment>
<dbReference type="PANTHER" id="PTHR31306:SF8">
    <property type="entry name" value="GLYCOSYLTRANSFERASE FAMILY 34 PROTEIN"/>
    <property type="match status" value="1"/>
</dbReference>
<evidence type="ECO:0000256" key="3">
    <source>
        <dbReference type="ARBA" id="ARBA00022679"/>
    </source>
</evidence>
<dbReference type="PANTHER" id="PTHR31306">
    <property type="entry name" value="ALPHA-1,6-MANNOSYLTRANSFERASE MNN11-RELATED"/>
    <property type="match status" value="1"/>
</dbReference>
<dbReference type="GO" id="GO:0016757">
    <property type="term" value="F:glycosyltransferase activity"/>
    <property type="evidence" value="ECO:0007669"/>
    <property type="project" value="UniProtKB-KW"/>
</dbReference>
<name>A0A0D2K6G3_9EURO</name>
<dbReference type="Proteomes" id="UP000053411">
    <property type="component" value="Unassembled WGS sequence"/>
</dbReference>
<organism evidence="4 5">
    <name type="scientific">Fonsecaea multimorphosa CBS 102226</name>
    <dbReference type="NCBI Taxonomy" id="1442371"/>
    <lineage>
        <taxon>Eukaryota</taxon>
        <taxon>Fungi</taxon>
        <taxon>Dikarya</taxon>
        <taxon>Ascomycota</taxon>
        <taxon>Pezizomycotina</taxon>
        <taxon>Eurotiomycetes</taxon>
        <taxon>Chaetothyriomycetidae</taxon>
        <taxon>Chaetothyriales</taxon>
        <taxon>Herpotrichiellaceae</taxon>
        <taxon>Fonsecaea</taxon>
    </lineage>
</organism>
<evidence type="ECO:0000256" key="1">
    <source>
        <dbReference type="ARBA" id="ARBA00005664"/>
    </source>
</evidence>
<dbReference type="InterPro" id="IPR008630">
    <property type="entry name" value="Glyco_trans_34"/>
</dbReference>
<dbReference type="Gene3D" id="3.90.550.10">
    <property type="entry name" value="Spore Coat Polysaccharide Biosynthesis Protein SpsA, Chain A"/>
    <property type="match status" value="1"/>
</dbReference>
<keyword evidence="2" id="KW-0328">Glycosyltransferase</keyword>
<accession>A0A0D2K6G3</accession>
<dbReference type="GeneID" id="27718098"/>
<dbReference type="AlphaFoldDB" id="A0A0D2K6G3"/>
<evidence type="ECO:0000313" key="4">
    <source>
        <dbReference type="EMBL" id="KIX91963.1"/>
    </source>
</evidence>
<protein>
    <submittedName>
        <fullName evidence="4">Uncharacterized protein</fullName>
    </submittedName>
</protein>
<keyword evidence="5" id="KW-1185">Reference proteome</keyword>
<evidence type="ECO:0000256" key="2">
    <source>
        <dbReference type="ARBA" id="ARBA00022676"/>
    </source>
</evidence>
<dbReference type="OrthoDB" id="407658at2759"/>
<dbReference type="RefSeq" id="XP_016626086.1">
    <property type="nucleotide sequence ID" value="XM_016782838.1"/>
</dbReference>
<dbReference type="GO" id="GO:0000139">
    <property type="term" value="C:Golgi membrane"/>
    <property type="evidence" value="ECO:0007669"/>
    <property type="project" value="TreeGrafter"/>
</dbReference>
<dbReference type="EMBL" id="KN848115">
    <property type="protein sequence ID" value="KIX91963.1"/>
    <property type="molecule type" value="Genomic_DNA"/>
</dbReference>
<sequence>MLWGDIVDKLAFQRALRSHQDHADLRGYPLFLLQKPTIHNFWDKIYFMHWTLVEELAEPEEQRRRWLLWFDADSLILNPSAGLETFLPPENMSQIQFICTKDLNGLNSGVFLFRVSLLTAYYMAKIMAYSMTHPHIDLPKMVARSKSHGIGLQRDRVQRPRCLRAKALDQRLRGGCANW</sequence>
<evidence type="ECO:0000313" key="5">
    <source>
        <dbReference type="Proteomes" id="UP000053411"/>
    </source>
</evidence>
<dbReference type="VEuPathDB" id="FungiDB:Z520_12352"/>
<gene>
    <name evidence="4" type="ORF">Z520_12352</name>
</gene>
<dbReference type="GO" id="GO:0006487">
    <property type="term" value="P:protein N-linked glycosylation"/>
    <property type="evidence" value="ECO:0007669"/>
    <property type="project" value="TreeGrafter"/>
</dbReference>
<proteinExistence type="inferred from homology"/>
<keyword evidence="3" id="KW-0808">Transferase</keyword>